<evidence type="ECO:0000313" key="2">
    <source>
        <dbReference type="Proteomes" id="UP000092993"/>
    </source>
</evidence>
<sequence length="96" mass="10165">MVMRNASSLLLHASSLRSAVPPPPDGKAACAGHRAARGYARPSLFVETLPPDRPKTRLAVVHMLEEHAVGKLRGGVGGCSVCARWLSARRWGGAVL</sequence>
<proteinExistence type="predicted"/>
<dbReference type="EMBL" id="LUGG01000002">
    <property type="protein sequence ID" value="OBZ77332.1"/>
    <property type="molecule type" value="Genomic_DNA"/>
</dbReference>
<dbReference type="Proteomes" id="UP000092993">
    <property type="component" value="Unassembled WGS sequence"/>
</dbReference>
<accession>A0A1C7MKD5</accession>
<gene>
    <name evidence="1" type="ORF">A0H81_02794</name>
</gene>
<evidence type="ECO:0000313" key="1">
    <source>
        <dbReference type="EMBL" id="OBZ77332.1"/>
    </source>
</evidence>
<keyword evidence="2" id="KW-1185">Reference proteome</keyword>
<protein>
    <submittedName>
        <fullName evidence="1">Uncharacterized protein</fullName>
    </submittedName>
</protein>
<dbReference type="AlphaFoldDB" id="A0A1C7MKD5"/>
<comment type="caution">
    <text evidence="1">The sequence shown here is derived from an EMBL/GenBank/DDBJ whole genome shotgun (WGS) entry which is preliminary data.</text>
</comment>
<organism evidence="1 2">
    <name type="scientific">Grifola frondosa</name>
    <name type="common">Maitake</name>
    <name type="synonym">Polyporus frondosus</name>
    <dbReference type="NCBI Taxonomy" id="5627"/>
    <lineage>
        <taxon>Eukaryota</taxon>
        <taxon>Fungi</taxon>
        <taxon>Dikarya</taxon>
        <taxon>Basidiomycota</taxon>
        <taxon>Agaricomycotina</taxon>
        <taxon>Agaricomycetes</taxon>
        <taxon>Polyporales</taxon>
        <taxon>Grifolaceae</taxon>
        <taxon>Grifola</taxon>
    </lineage>
</organism>
<name>A0A1C7MKD5_GRIFR</name>
<reference evidence="1 2" key="1">
    <citation type="submission" date="2016-03" db="EMBL/GenBank/DDBJ databases">
        <title>Whole genome sequencing of Grifola frondosa 9006-11.</title>
        <authorList>
            <person name="Min B."/>
            <person name="Park H."/>
            <person name="Kim J.-G."/>
            <person name="Cho H."/>
            <person name="Oh Y.-L."/>
            <person name="Kong W.-S."/>
            <person name="Choi I.-G."/>
        </authorList>
    </citation>
    <scope>NUCLEOTIDE SEQUENCE [LARGE SCALE GENOMIC DNA]</scope>
    <source>
        <strain evidence="1 2">9006-11</strain>
    </source>
</reference>